<protein>
    <submittedName>
        <fullName evidence="2">Uncharacterized protein</fullName>
    </submittedName>
</protein>
<keyword evidence="1" id="KW-0812">Transmembrane</keyword>
<organism evidence="2 3">
    <name type="scientific">Leptotrichia hofstadii</name>
    <dbReference type="NCBI Taxonomy" id="157688"/>
    <lineage>
        <taxon>Bacteria</taxon>
        <taxon>Fusobacteriati</taxon>
        <taxon>Fusobacteriota</taxon>
        <taxon>Fusobacteriia</taxon>
        <taxon>Fusobacteriales</taxon>
        <taxon>Leptotrichiaceae</taxon>
        <taxon>Leptotrichia</taxon>
    </lineage>
</organism>
<dbReference type="Proteomes" id="UP000321892">
    <property type="component" value="Chromosome"/>
</dbReference>
<evidence type="ECO:0000256" key="1">
    <source>
        <dbReference type="SAM" id="Phobius"/>
    </source>
</evidence>
<evidence type="ECO:0000313" key="3">
    <source>
        <dbReference type="Proteomes" id="UP000321892"/>
    </source>
</evidence>
<dbReference type="AlphaFoldDB" id="A0A510JK18"/>
<feature type="transmembrane region" description="Helical" evidence="1">
    <location>
        <begin position="20"/>
        <end position="43"/>
    </location>
</feature>
<sequence>MVDRPGVQAQQCVQLTGTNITYAFYVVFYCYYLFPIALGNAIYIQKFGDYSGRDTPGHISNPAVKSACAYDTWTRPGKIGSCQTFFLLRVSVAQPVRASDC</sequence>
<keyword evidence="3" id="KW-1185">Reference proteome</keyword>
<proteinExistence type="predicted"/>
<keyword evidence="1" id="KW-1133">Transmembrane helix</keyword>
<accession>A0A510JK18</accession>
<evidence type="ECO:0000313" key="2">
    <source>
        <dbReference type="EMBL" id="BBM39649.1"/>
    </source>
</evidence>
<gene>
    <name evidence="2" type="ORF">JCM16775_2382</name>
</gene>
<keyword evidence="1" id="KW-0472">Membrane</keyword>
<reference evidence="2 3" key="1">
    <citation type="submission" date="2019-07" db="EMBL/GenBank/DDBJ databases">
        <title>Complete Genome Sequence of Leptotrichia hofstadii Strain JCM16775.</title>
        <authorList>
            <person name="Watanabe S."/>
            <person name="Cui L."/>
        </authorList>
    </citation>
    <scope>NUCLEOTIDE SEQUENCE [LARGE SCALE GENOMIC DNA]</scope>
    <source>
        <strain evidence="2 3">JCM16775</strain>
    </source>
</reference>
<name>A0A510JK18_9FUSO</name>
<dbReference type="KEGG" id="lhf:JCM16775_2382"/>
<dbReference type="EMBL" id="AP019823">
    <property type="protein sequence ID" value="BBM39649.1"/>
    <property type="molecule type" value="Genomic_DNA"/>
</dbReference>